<dbReference type="Pfam" id="PF01569">
    <property type="entry name" value="PAP2"/>
    <property type="match status" value="1"/>
</dbReference>
<dbReference type="EC" id="3.1.3.2" evidence="1"/>
<evidence type="ECO:0000256" key="1">
    <source>
        <dbReference type="PIRNR" id="PIRNR000897"/>
    </source>
</evidence>
<evidence type="ECO:0000256" key="2">
    <source>
        <dbReference type="SAM" id="SignalP"/>
    </source>
</evidence>
<keyword evidence="1" id="KW-0378">Hydrolase</keyword>
<dbReference type="Proteomes" id="UP001169764">
    <property type="component" value="Unassembled WGS sequence"/>
</dbReference>
<evidence type="ECO:0000313" key="4">
    <source>
        <dbReference type="EMBL" id="MDO6412882.1"/>
    </source>
</evidence>
<comment type="similarity">
    <text evidence="1">Belongs to the class A bacterial acid phosphatase family.</text>
</comment>
<feature type="chain" id="PRO_5046705981" description="Acid phosphatase" evidence="2">
    <location>
        <begin position="18"/>
        <end position="261"/>
    </location>
</feature>
<dbReference type="SMART" id="SM00014">
    <property type="entry name" value="acidPPc"/>
    <property type="match status" value="1"/>
</dbReference>
<dbReference type="InterPro" id="IPR001011">
    <property type="entry name" value="Acid_Pase_classA_bac"/>
</dbReference>
<keyword evidence="2" id="KW-0732">Signal</keyword>
<dbReference type="InterPro" id="IPR000326">
    <property type="entry name" value="PAP2/HPO"/>
</dbReference>
<organism evidence="4 5">
    <name type="scientific">Sphingomonas natans</name>
    <dbReference type="NCBI Taxonomy" id="3063330"/>
    <lineage>
        <taxon>Bacteria</taxon>
        <taxon>Pseudomonadati</taxon>
        <taxon>Pseudomonadota</taxon>
        <taxon>Alphaproteobacteria</taxon>
        <taxon>Sphingomonadales</taxon>
        <taxon>Sphingomonadaceae</taxon>
        <taxon>Sphingomonas</taxon>
    </lineage>
</organism>
<protein>
    <recommendedName>
        <fullName evidence="1">Acid phosphatase</fullName>
        <ecNumber evidence="1">3.1.3.2</ecNumber>
    </recommendedName>
</protein>
<dbReference type="SUPFAM" id="SSF48317">
    <property type="entry name" value="Acid phosphatase/Vanadium-dependent haloperoxidase"/>
    <property type="match status" value="1"/>
</dbReference>
<proteinExistence type="inferred from homology"/>
<dbReference type="EMBL" id="JAUOTP010000001">
    <property type="protein sequence ID" value="MDO6412882.1"/>
    <property type="molecule type" value="Genomic_DNA"/>
</dbReference>
<dbReference type="PIRSF" id="PIRSF000897">
    <property type="entry name" value="Acid_Ptase_ClsA"/>
    <property type="match status" value="1"/>
</dbReference>
<comment type="catalytic activity">
    <reaction evidence="1">
        <text>a phosphate monoester + H2O = an alcohol + phosphate</text>
        <dbReference type="Rhea" id="RHEA:15017"/>
        <dbReference type="ChEBI" id="CHEBI:15377"/>
        <dbReference type="ChEBI" id="CHEBI:30879"/>
        <dbReference type="ChEBI" id="CHEBI:43474"/>
        <dbReference type="ChEBI" id="CHEBI:67140"/>
        <dbReference type="EC" id="3.1.3.2"/>
    </reaction>
</comment>
<reference evidence="4" key="1">
    <citation type="submission" date="2023-07" db="EMBL/GenBank/DDBJ databases">
        <authorList>
            <person name="Kim M."/>
        </authorList>
    </citation>
    <scope>NUCLEOTIDE SEQUENCE</scope>
    <source>
        <strain evidence="4">BIUV-7</strain>
    </source>
</reference>
<keyword evidence="5" id="KW-1185">Reference proteome</keyword>
<feature type="domain" description="Phosphatidic acid phosphatase type 2/haloperoxidase" evidence="3">
    <location>
        <begin position="103"/>
        <end position="216"/>
    </location>
</feature>
<name>A0ABT8Y3J2_9SPHN</name>
<evidence type="ECO:0000259" key="3">
    <source>
        <dbReference type="SMART" id="SM00014"/>
    </source>
</evidence>
<feature type="signal peptide" evidence="2">
    <location>
        <begin position="1"/>
        <end position="17"/>
    </location>
</feature>
<comment type="caution">
    <text evidence="4">The sequence shown here is derived from an EMBL/GenBank/DDBJ whole genome shotgun (WGS) entry which is preliminary data.</text>
</comment>
<accession>A0ABT8Y3J2</accession>
<gene>
    <name evidence="4" type="ORF">Q4F19_00660</name>
</gene>
<evidence type="ECO:0000313" key="5">
    <source>
        <dbReference type="Proteomes" id="UP001169764"/>
    </source>
</evidence>
<dbReference type="CDD" id="cd03397">
    <property type="entry name" value="PAP2_acid_phosphatase"/>
    <property type="match status" value="1"/>
</dbReference>
<dbReference type="PRINTS" id="PR00483">
    <property type="entry name" value="BACPHPHTASE"/>
</dbReference>
<dbReference type="InterPro" id="IPR036938">
    <property type="entry name" value="PAP2/HPO_sf"/>
</dbReference>
<dbReference type="Gene3D" id="1.20.144.10">
    <property type="entry name" value="Phosphatidic acid phosphatase type 2/haloperoxidase"/>
    <property type="match status" value="1"/>
</dbReference>
<dbReference type="RefSeq" id="WP_303539215.1">
    <property type="nucleotide sequence ID" value="NZ_JAUOTP010000001.1"/>
</dbReference>
<sequence>MRLRAGLAVVAMGLALAAAEGQSGIQGYLPAGRIDLVAILPPAPAKGEIRYETDRKVFKAMKRTIGSARWDYAKQDIPSSAADVMRDFSCAAGIALSPDRQPATYRLLARAGVDTARENNLAKDRYKRLRPFLIDKGQICEADPADIGKSFDYPSGHTTRGWTDGLILAELLPARATPILARARSYGESRLICRVHNASAVEAGRIGASATLDVVRTTPAYQSDLAAARSELATPQPQPDATACAREEKIVWPSVFLGLAK</sequence>